<accession>A0A2T0TCC5</accession>
<name>A0A2T0TCC5_9PSEU</name>
<protein>
    <submittedName>
        <fullName evidence="1">Uncharacterized protein</fullName>
    </submittedName>
</protein>
<proteinExistence type="predicted"/>
<dbReference type="EMBL" id="PVTF01000003">
    <property type="protein sequence ID" value="PRY43309.1"/>
    <property type="molecule type" value="Genomic_DNA"/>
</dbReference>
<dbReference type="AlphaFoldDB" id="A0A2T0TCC5"/>
<reference evidence="1 2" key="1">
    <citation type="submission" date="2018-03" db="EMBL/GenBank/DDBJ databases">
        <title>Genomic Encyclopedia of Archaeal and Bacterial Type Strains, Phase II (KMG-II): from individual species to whole genera.</title>
        <authorList>
            <person name="Goeker M."/>
        </authorList>
    </citation>
    <scope>NUCLEOTIDE SEQUENCE [LARGE SCALE GENOMIC DNA]</scope>
    <source>
        <strain evidence="1 2">DSM 44720</strain>
    </source>
</reference>
<gene>
    <name evidence="1" type="ORF">CLV43_10349</name>
</gene>
<evidence type="ECO:0000313" key="2">
    <source>
        <dbReference type="Proteomes" id="UP000239494"/>
    </source>
</evidence>
<comment type="caution">
    <text evidence="1">The sequence shown here is derived from an EMBL/GenBank/DDBJ whole genome shotgun (WGS) entry which is preliminary data.</text>
</comment>
<dbReference type="RefSeq" id="WP_106186911.1">
    <property type="nucleotide sequence ID" value="NZ_PVTF01000003.1"/>
</dbReference>
<keyword evidence="2" id="KW-1185">Reference proteome</keyword>
<sequence>MTGEPAAKAGYRWLFVEGLGQEKAHQFPEPVEPDDEGVLTALCGREAMAFRTLDGYRLPACFDCLVAHGAGEADRLEDWAARMAAATRVTPDSAASRMGDATVTSRVRGHVDLPGLTGRCRG</sequence>
<dbReference type="Proteomes" id="UP000239494">
    <property type="component" value="Unassembled WGS sequence"/>
</dbReference>
<evidence type="ECO:0000313" key="1">
    <source>
        <dbReference type="EMBL" id="PRY43309.1"/>
    </source>
</evidence>
<organism evidence="1 2">
    <name type="scientific">Umezawaea tangerina</name>
    <dbReference type="NCBI Taxonomy" id="84725"/>
    <lineage>
        <taxon>Bacteria</taxon>
        <taxon>Bacillati</taxon>
        <taxon>Actinomycetota</taxon>
        <taxon>Actinomycetes</taxon>
        <taxon>Pseudonocardiales</taxon>
        <taxon>Pseudonocardiaceae</taxon>
        <taxon>Umezawaea</taxon>
    </lineage>
</organism>